<sequence length="142" mass="15863">MALDLEATLISSAVSQFPRPGLFEFLVRCRELFPRVVMFTTVREQLLRDIAGTLVDERAAPEWFRELEYVHWTGTTKDLSFIPGCPVGEALLVDDLAAYVHPGQQAQWVQAEPFEPPFDGSDTGLTKVLEKLEERVSPGAVS</sequence>
<name>A0A1W6L2K6_9BURK</name>
<dbReference type="PROSITE" id="PS50969">
    <property type="entry name" value="FCP1"/>
    <property type="match status" value="1"/>
</dbReference>
<dbReference type="Proteomes" id="UP000193427">
    <property type="component" value="Chromosome"/>
</dbReference>
<reference evidence="2 3" key="1">
    <citation type="submission" date="2016-04" db="EMBL/GenBank/DDBJ databases">
        <title>Complete genome sequence of natural rubber-degrading, novel Gram-negative bacterium, Rhizobacter gummiphilus strain NS21.</title>
        <authorList>
            <person name="Tabata M."/>
            <person name="Kasai D."/>
            <person name="Fukuda M."/>
        </authorList>
    </citation>
    <scope>NUCLEOTIDE SEQUENCE [LARGE SCALE GENOMIC DNA]</scope>
    <source>
        <strain evidence="2 3">NS21</strain>
    </source>
</reference>
<dbReference type="InterPro" id="IPR036412">
    <property type="entry name" value="HAD-like_sf"/>
</dbReference>
<dbReference type="STRING" id="946333.A4W93_00070"/>
<accession>A0A1W6L2K6</accession>
<dbReference type="EMBL" id="CP015118">
    <property type="protein sequence ID" value="ARN18440.1"/>
    <property type="molecule type" value="Genomic_DNA"/>
</dbReference>
<evidence type="ECO:0000313" key="2">
    <source>
        <dbReference type="EMBL" id="ARN18440.1"/>
    </source>
</evidence>
<dbReference type="InterPro" id="IPR023214">
    <property type="entry name" value="HAD_sf"/>
</dbReference>
<evidence type="ECO:0000313" key="3">
    <source>
        <dbReference type="Proteomes" id="UP000193427"/>
    </source>
</evidence>
<dbReference type="KEGG" id="rgu:A4W93_00070"/>
<protein>
    <recommendedName>
        <fullName evidence="1">FCP1 homology domain-containing protein</fullName>
    </recommendedName>
</protein>
<feature type="domain" description="FCP1 homology" evidence="1">
    <location>
        <begin position="1"/>
        <end position="135"/>
    </location>
</feature>
<gene>
    <name evidence="2" type="ORF">A4W93_00070</name>
</gene>
<organism evidence="2 3">
    <name type="scientific">Piscinibacter gummiphilus</name>
    <dbReference type="NCBI Taxonomy" id="946333"/>
    <lineage>
        <taxon>Bacteria</taxon>
        <taxon>Pseudomonadati</taxon>
        <taxon>Pseudomonadota</taxon>
        <taxon>Betaproteobacteria</taxon>
        <taxon>Burkholderiales</taxon>
        <taxon>Sphaerotilaceae</taxon>
        <taxon>Piscinibacter</taxon>
    </lineage>
</organism>
<dbReference type="AlphaFoldDB" id="A0A1W6L2K6"/>
<evidence type="ECO:0000259" key="1">
    <source>
        <dbReference type="PROSITE" id="PS50969"/>
    </source>
</evidence>
<dbReference type="Gene3D" id="3.40.50.1000">
    <property type="entry name" value="HAD superfamily/HAD-like"/>
    <property type="match status" value="1"/>
</dbReference>
<dbReference type="Pfam" id="PF03031">
    <property type="entry name" value="NIF"/>
    <property type="match status" value="1"/>
</dbReference>
<proteinExistence type="predicted"/>
<dbReference type="SUPFAM" id="SSF56784">
    <property type="entry name" value="HAD-like"/>
    <property type="match status" value="1"/>
</dbReference>
<dbReference type="InterPro" id="IPR004274">
    <property type="entry name" value="FCP1_dom"/>
</dbReference>
<keyword evidence="3" id="KW-1185">Reference proteome</keyword>